<dbReference type="Gene3D" id="3.40.50.1480">
    <property type="entry name" value="Adenosylhomocysteinase-like"/>
    <property type="match status" value="3"/>
</dbReference>
<evidence type="ECO:0000256" key="1">
    <source>
        <dbReference type="ARBA" id="ARBA00007122"/>
    </source>
</evidence>
<comment type="pathway">
    <text evidence="4 5">Amino-acid biosynthesis; L-homocysteine biosynthesis; L-homocysteine from S-adenosyl-L-homocysteine: step 1/1.</text>
</comment>
<dbReference type="InterPro" id="IPR015878">
    <property type="entry name" value="Ado_hCys_hydrolase_NAD-bd"/>
</dbReference>
<comment type="subcellular location">
    <subcellularLocation>
        <location evidence="4">Cytoplasm</location>
    </subcellularLocation>
</comment>
<feature type="binding site" evidence="4">
    <location>
        <position position="139"/>
    </location>
    <ligand>
        <name>substrate</name>
    </ligand>
</feature>
<evidence type="ECO:0000256" key="4">
    <source>
        <dbReference type="HAMAP-Rule" id="MF_00563"/>
    </source>
</evidence>
<evidence type="ECO:0000313" key="8">
    <source>
        <dbReference type="EMBL" id="TGM45485.1"/>
    </source>
</evidence>
<feature type="binding site" evidence="4">
    <location>
        <begin position="228"/>
        <end position="233"/>
    </location>
    <ligand>
        <name>NAD(+)</name>
        <dbReference type="ChEBI" id="CHEBI:57540"/>
    </ligand>
</feature>
<evidence type="ECO:0000259" key="7">
    <source>
        <dbReference type="SMART" id="SM00997"/>
    </source>
</evidence>
<protein>
    <recommendedName>
        <fullName evidence="4">Adenosylhomocysteinase</fullName>
        <ecNumber evidence="4">3.13.2.1</ecNumber>
    </recommendedName>
    <alternativeName>
        <fullName evidence="4">S-adenosyl-L-homocysteine hydrolase</fullName>
        <shortName evidence="4">AdoHcyase</shortName>
    </alternativeName>
</protein>
<dbReference type="PANTHER" id="PTHR23420:SF0">
    <property type="entry name" value="ADENOSYLHOMOCYSTEINASE"/>
    <property type="match status" value="1"/>
</dbReference>
<dbReference type="PROSITE" id="PS00738">
    <property type="entry name" value="ADOHCYASE_1"/>
    <property type="match status" value="1"/>
</dbReference>
<feature type="binding site" evidence="4">
    <location>
        <position position="199"/>
    </location>
    <ligand>
        <name>NAD(+)</name>
        <dbReference type="ChEBI" id="CHEBI:57540"/>
    </ligand>
</feature>
<dbReference type="PIRSF" id="PIRSF001109">
    <property type="entry name" value="Ad_hcy_hydrolase"/>
    <property type="match status" value="1"/>
</dbReference>
<comment type="function">
    <text evidence="4">May play a key role in the regulation of the intracellular concentration of adenosylhomocysteine.</text>
</comment>
<feature type="binding site" evidence="4">
    <location>
        <position position="251"/>
    </location>
    <ligand>
        <name>NAD(+)</name>
        <dbReference type="ChEBI" id="CHEBI:57540"/>
    </ligand>
</feature>
<dbReference type="InterPro" id="IPR042172">
    <property type="entry name" value="Adenosylhomocyst_ase-like_sf"/>
</dbReference>
<organism evidence="8 9">
    <name type="scientific">Leptospira vanthielii</name>
    <dbReference type="NCBI Taxonomy" id="293085"/>
    <lineage>
        <taxon>Bacteria</taxon>
        <taxon>Pseudomonadati</taxon>
        <taxon>Spirochaetota</taxon>
        <taxon>Spirochaetia</taxon>
        <taxon>Leptospirales</taxon>
        <taxon>Leptospiraceae</taxon>
        <taxon>Leptospira</taxon>
    </lineage>
</organism>
<dbReference type="PROSITE" id="PS00739">
    <property type="entry name" value="ADOHCYASE_2"/>
    <property type="match status" value="1"/>
</dbReference>
<feature type="binding site" evidence="4">
    <location>
        <position position="355"/>
    </location>
    <ligand>
        <name>NAD(+)</name>
        <dbReference type="ChEBI" id="CHEBI:57540"/>
    </ligand>
</feature>
<keyword evidence="3 4" id="KW-0520">NAD</keyword>
<dbReference type="SMART" id="SM00996">
    <property type="entry name" value="AdoHcyase"/>
    <property type="match status" value="1"/>
</dbReference>
<dbReference type="CDD" id="cd00401">
    <property type="entry name" value="SAHH"/>
    <property type="match status" value="1"/>
</dbReference>
<keyword evidence="4 5" id="KW-0378">Hydrolase</keyword>
<keyword evidence="9" id="KW-1185">Reference proteome</keyword>
<feature type="binding site" evidence="4">
    <location>
        <position position="286"/>
    </location>
    <ligand>
        <name>NAD(+)</name>
        <dbReference type="ChEBI" id="CHEBI:57540"/>
    </ligand>
</feature>
<feature type="binding site" evidence="4">
    <location>
        <position position="198"/>
    </location>
    <ligand>
        <name>substrate</name>
    </ligand>
</feature>
<dbReference type="HAMAP" id="MF_00563">
    <property type="entry name" value="AdoHcyase"/>
    <property type="match status" value="1"/>
</dbReference>
<feature type="binding site" evidence="4">
    <location>
        <position position="194"/>
    </location>
    <ligand>
        <name>substrate</name>
    </ligand>
</feature>
<evidence type="ECO:0000256" key="3">
    <source>
        <dbReference type="ARBA" id="ARBA00023027"/>
    </source>
</evidence>
<comment type="caution">
    <text evidence="8">The sequence shown here is derived from an EMBL/GenBank/DDBJ whole genome shotgun (WGS) entry which is preliminary data.</text>
</comment>
<dbReference type="InterPro" id="IPR020082">
    <property type="entry name" value="S-Ado-L-homoCys_hydrolase_CS"/>
</dbReference>
<dbReference type="NCBIfam" id="TIGR00936">
    <property type="entry name" value="ahcY"/>
    <property type="match status" value="1"/>
</dbReference>
<dbReference type="Proteomes" id="UP000298112">
    <property type="component" value="Unassembled WGS sequence"/>
</dbReference>
<dbReference type="EMBL" id="RQHF01000042">
    <property type="protein sequence ID" value="TGM45485.1"/>
    <property type="molecule type" value="Genomic_DNA"/>
</dbReference>
<comment type="similarity">
    <text evidence="1 4 6">Belongs to the adenosylhomocysteinase family.</text>
</comment>
<dbReference type="EC" id="3.13.2.1" evidence="4"/>
<name>A0ABY2NIU9_9LEPT</name>
<dbReference type="SUPFAM" id="SSF51735">
    <property type="entry name" value="NAD(P)-binding Rossmann-fold domains"/>
    <property type="match status" value="1"/>
</dbReference>
<evidence type="ECO:0000256" key="5">
    <source>
        <dbReference type="RuleBase" id="RU000548"/>
    </source>
</evidence>
<evidence type="ECO:0000256" key="2">
    <source>
        <dbReference type="ARBA" id="ARBA00022563"/>
    </source>
</evidence>
<dbReference type="Pfam" id="PF00670">
    <property type="entry name" value="AdoHcyase_NAD"/>
    <property type="match status" value="1"/>
</dbReference>
<dbReference type="RefSeq" id="WP_002980690.1">
    <property type="nucleotide sequence ID" value="NZ_RQHF01000042.1"/>
</dbReference>
<dbReference type="InterPro" id="IPR036291">
    <property type="entry name" value="NAD(P)-bd_dom_sf"/>
</dbReference>
<dbReference type="InterPro" id="IPR000043">
    <property type="entry name" value="Adenosylhomocysteinase-like"/>
</dbReference>
<dbReference type="GO" id="GO:0016787">
    <property type="term" value="F:hydrolase activity"/>
    <property type="evidence" value="ECO:0007669"/>
    <property type="project" value="UniProtKB-KW"/>
</dbReference>
<dbReference type="PANTHER" id="PTHR23420">
    <property type="entry name" value="ADENOSYLHOMOCYSTEINASE"/>
    <property type="match status" value="1"/>
</dbReference>
<dbReference type="SUPFAM" id="SSF52283">
    <property type="entry name" value="Formate/glycerate dehydrogenase catalytic domain-like"/>
    <property type="match status" value="1"/>
</dbReference>
<proteinExistence type="inferred from homology"/>
<dbReference type="Gene3D" id="3.40.50.720">
    <property type="entry name" value="NAD(P)-binding Rossmann-like Domain"/>
    <property type="match status" value="1"/>
</dbReference>
<dbReference type="Pfam" id="PF05221">
    <property type="entry name" value="AdoHcyase"/>
    <property type="match status" value="1"/>
</dbReference>
<dbReference type="SMART" id="SM00997">
    <property type="entry name" value="AdoHcyase_NAD"/>
    <property type="match status" value="1"/>
</dbReference>
<accession>A0ABY2NIU9</accession>
<gene>
    <name evidence="4" type="primary">ahcY</name>
    <name evidence="8" type="ORF">EHQ95_17850</name>
</gene>
<evidence type="ECO:0000313" key="9">
    <source>
        <dbReference type="Proteomes" id="UP000298112"/>
    </source>
</evidence>
<feature type="domain" description="S-adenosyl-L-homocysteine hydrolase NAD binding" evidence="7">
    <location>
        <begin position="199"/>
        <end position="361"/>
    </location>
</feature>
<sequence>MSTATETKTERLPFKVKDISLAEWGREEIILAEKEMPGLMALRKEFGTSKPLKGARICGSLHMTIQTAVLIETLAALGADIRWSSCNIFSTQDHAAAAIAKVGIPVFAWKGETEEEYWWCIEQTLFFDGGKGPNMILDDGHDLTHYIHEKYPQLLADIKGVSEETTTGVIALHKKLKAGTLKIPAINVNDSVTKSKFDNLYGCRESLADGIKRATDVMLAGKVALVCGYGDVGKGSAASLRNFGARVIVTEIDPICALQAVMEGYQVLRVEDVIENADIIVTATGNDDIITLENMKAMKDGAILCNIGHFDTEIQMSRLNSEKGVIKKEIKPQVDKYTFPNGRSIIVLAEGRLVNLGCATGHPSFVMSSSFTNQVLAQIELYTTKYELGVHRLPKHLDEKVAALHLEQLGVRLTKLTQKQADYISVPLEGPYKPDHYRY</sequence>
<comment type="catalytic activity">
    <reaction evidence="4 5">
        <text>S-adenosyl-L-homocysteine + H2O = L-homocysteine + adenosine</text>
        <dbReference type="Rhea" id="RHEA:21708"/>
        <dbReference type="ChEBI" id="CHEBI:15377"/>
        <dbReference type="ChEBI" id="CHEBI:16335"/>
        <dbReference type="ChEBI" id="CHEBI:57856"/>
        <dbReference type="ChEBI" id="CHEBI:58199"/>
        <dbReference type="EC" id="3.13.2.1"/>
    </reaction>
</comment>
<comment type="cofactor">
    <cofactor evidence="4 5">
        <name>NAD(+)</name>
        <dbReference type="ChEBI" id="CHEBI:57540"/>
    </cofactor>
    <text evidence="4 5">Binds 1 NAD(+) per subunit.</text>
</comment>
<reference evidence="9" key="1">
    <citation type="journal article" date="2019" name="PLoS Negl. Trop. Dis.">
        <title>Revisiting the worldwide diversity of Leptospira species in the environment.</title>
        <authorList>
            <person name="Vincent A.T."/>
            <person name="Schiettekatte O."/>
            <person name="Bourhy P."/>
            <person name="Veyrier F.J."/>
            <person name="Picardeau M."/>
        </authorList>
    </citation>
    <scope>NUCLEOTIDE SEQUENCE [LARGE SCALE GENOMIC DNA]</scope>
    <source>
        <strain evidence="9">201601955</strain>
    </source>
</reference>
<evidence type="ECO:0000256" key="6">
    <source>
        <dbReference type="RuleBase" id="RU004166"/>
    </source>
</evidence>
<feature type="binding site" evidence="4">
    <location>
        <begin position="307"/>
        <end position="309"/>
    </location>
    <ligand>
        <name>NAD(+)</name>
        <dbReference type="ChEBI" id="CHEBI:57540"/>
    </ligand>
</feature>
<keyword evidence="4" id="KW-0963">Cytoplasm</keyword>
<keyword evidence="2 4" id="KW-0554">One-carbon metabolism</keyword>
<dbReference type="NCBIfam" id="NF004005">
    <property type="entry name" value="PRK05476.2-3"/>
    <property type="match status" value="1"/>
</dbReference>
<feature type="binding site" evidence="4">
    <location>
        <position position="164"/>
    </location>
    <ligand>
        <name>substrate</name>
    </ligand>
</feature>
<feature type="binding site" evidence="4">
    <location>
        <position position="64"/>
    </location>
    <ligand>
        <name>substrate</name>
    </ligand>
</feature>
<feature type="binding site" evidence="4">
    <location>
        <begin position="165"/>
        <end position="167"/>
    </location>
    <ligand>
        <name>NAD(+)</name>
        <dbReference type="ChEBI" id="CHEBI:57540"/>
    </ligand>
</feature>